<dbReference type="PANTHER" id="PTHR10806:SF6">
    <property type="entry name" value="SIGNAL PEPTIDASE COMPLEX CATALYTIC SUBUNIT SEC11"/>
    <property type="match status" value="1"/>
</dbReference>
<protein>
    <recommendedName>
        <fullName evidence="2">Signal peptidase complex catalytic subunit SEC11</fullName>
    </recommendedName>
    <alternativeName>
        <fullName evidence="3">Signal peptidase complex catalytic subunit sec11</fullName>
    </alternativeName>
</protein>
<dbReference type="CDD" id="cd06462">
    <property type="entry name" value="Peptidase_S24_S26"/>
    <property type="match status" value="1"/>
</dbReference>
<evidence type="ECO:0000256" key="3">
    <source>
        <dbReference type="ARBA" id="ARBA00021755"/>
    </source>
</evidence>
<evidence type="ECO:0000256" key="5">
    <source>
        <dbReference type="SAM" id="Phobius"/>
    </source>
</evidence>
<dbReference type="Proteomes" id="UP000030745">
    <property type="component" value="Unassembled WGS sequence"/>
</dbReference>
<dbReference type="EMBL" id="KK583221">
    <property type="protein sequence ID" value="KDO26844.1"/>
    <property type="molecule type" value="Genomic_DNA"/>
</dbReference>
<gene>
    <name evidence="6" type="ORF">SPRG_08135</name>
</gene>
<dbReference type="AlphaFoldDB" id="A0A067C7U9"/>
<keyword evidence="5" id="KW-0472">Membrane</keyword>
<feature type="transmembrane region" description="Helical" evidence="5">
    <location>
        <begin position="20"/>
        <end position="37"/>
    </location>
</feature>
<evidence type="ECO:0000313" key="6">
    <source>
        <dbReference type="EMBL" id="KDO26844.1"/>
    </source>
</evidence>
<evidence type="ECO:0000256" key="1">
    <source>
        <dbReference type="ARBA" id="ARBA00004648"/>
    </source>
</evidence>
<dbReference type="RefSeq" id="XP_012202490.1">
    <property type="nucleotide sequence ID" value="XM_012347100.1"/>
</dbReference>
<dbReference type="STRING" id="695850.A0A067C7U9"/>
<dbReference type="KEGG" id="spar:SPRG_08135"/>
<dbReference type="OrthoDB" id="10257561at2759"/>
<dbReference type="GO" id="GO:0008233">
    <property type="term" value="F:peptidase activity"/>
    <property type="evidence" value="ECO:0007669"/>
    <property type="project" value="InterPro"/>
</dbReference>
<evidence type="ECO:0000313" key="7">
    <source>
        <dbReference type="Proteomes" id="UP000030745"/>
    </source>
</evidence>
<dbReference type="PANTHER" id="PTHR10806">
    <property type="entry name" value="SIGNAL PEPTIDASE COMPLEX CATALYTIC SUBUNIT SEC11"/>
    <property type="match status" value="1"/>
</dbReference>
<accession>A0A067C7U9</accession>
<reference evidence="6 7" key="1">
    <citation type="journal article" date="2013" name="PLoS Genet.">
        <title>Distinctive expansion of potential virulence genes in the genome of the oomycete fish pathogen Saprolegnia parasitica.</title>
        <authorList>
            <person name="Jiang R.H."/>
            <person name="de Bruijn I."/>
            <person name="Haas B.J."/>
            <person name="Belmonte R."/>
            <person name="Lobach L."/>
            <person name="Christie J."/>
            <person name="van den Ackerveken G."/>
            <person name="Bottin A."/>
            <person name="Bulone V."/>
            <person name="Diaz-Moreno S.M."/>
            <person name="Dumas B."/>
            <person name="Fan L."/>
            <person name="Gaulin E."/>
            <person name="Govers F."/>
            <person name="Grenville-Briggs L.J."/>
            <person name="Horner N.R."/>
            <person name="Levin J.Z."/>
            <person name="Mammella M."/>
            <person name="Meijer H.J."/>
            <person name="Morris P."/>
            <person name="Nusbaum C."/>
            <person name="Oome S."/>
            <person name="Phillips A.J."/>
            <person name="van Rooyen D."/>
            <person name="Rzeszutek E."/>
            <person name="Saraiva M."/>
            <person name="Secombes C.J."/>
            <person name="Seidl M.F."/>
            <person name="Snel B."/>
            <person name="Stassen J.H."/>
            <person name="Sykes S."/>
            <person name="Tripathy S."/>
            <person name="van den Berg H."/>
            <person name="Vega-Arreguin J.C."/>
            <person name="Wawra S."/>
            <person name="Young S.K."/>
            <person name="Zeng Q."/>
            <person name="Dieguez-Uribeondo J."/>
            <person name="Russ C."/>
            <person name="Tyler B.M."/>
            <person name="van West P."/>
        </authorList>
    </citation>
    <scope>NUCLEOTIDE SEQUENCE [LARGE SCALE GENOMIC DNA]</scope>
    <source>
        <strain evidence="6 7">CBS 223.65</strain>
    </source>
</reference>
<dbReference type="GeneID" id="24130369"/>
<dbReference type="VEuPathDB" id="FungiDB:SPRG_08135"/>
<keyword evidence="5" id="KW-1133">Transmembrane helix</keyword>
<dbReference type="GO" id="GO:0006465">
    <property type="term" value="P:signal peptide processing"/>
    <property type="evidence" value="ECO:0007669"/>
    <property type="project" value="InterPro"/>
</dbReference>
<dbReference type="InterPro" id="IPR001733">
    <property type="entry name" value="Peptidase_S26B"/>
</dbReference>
<comment type="subcellular location">
    <subcellularLocation>
        <location evidence="1">Endoplasmic reticulum membrane</location>
        <topology evidence="1">Single-pass type II membrane protein</topology>
    </subcellularLocation>
</comment>
<name>A0A067C7U9_SAPPC</name>
<keyword evidence="5" id="KW-0812">Transmembrane</keyword>
<organism evidence="6 7">
    <name type="scientific">Saprolegnia parasitica (strain CBS 223.65)</name>
    <dbReference type="NCBI Taxonomy" id="695850"/>
    <lineage>
        <taxon>Eukaryota</taxon>
        <taxon>Sar</taxon>
        <taxon>Stramenopiles</taxon>
        <taxon>Oomycota</taxon>
        <taxon>Saprolegniomycetes</taxon>
        <taxon>Saprolegniales</taxon>
        <taxon>Saprolegniaceae</taxon>
        <taxon>Saprolegnia</taxon>
    </lineage>
</organism>
<evidence type="ECO:0000256" key="4">
    <source>
        <dbReference type="ARBA" id="ARBA00045533"/>
    </source>
</evidence>
<dbReference type="NCBIfam" id="TIGR02228">
    <property type="entry name" value="sigpep_I_arch"/>
    <property type="match status" value="1"/>
</dbReference>
<sequence length="198" mass="21796">MTRSVACRRDKRRHPSKRWFIHFILRALSGLVLWRGIVGLTCCESPAVVVLSGSVYQRGDILFLGNSEPKIDIGDTVVFTVKDRDIPIAHRVLQVHTRNSDGVDFYLTKGDDNSVNDRGLYAPGQLWLPRGDIVGVVRASIPCVGMTVIFMNDYPLFKILAIGLIARTIHGAVSSRGTFHAYGALFLLAAGLLCQSCV</sequence>
<evidence type="ECO:0000256" key="2">
    <source>
        <dbReference type="ARBA" id="ARBA00019685"/>
    </source>
</evidence>
<dbReference type="GO" id="GO:0005787">
    <property type="term" value="C:signal peptidase complex"/>
    <property type="evidence" value="ECO:0007669"/>
    <property type="project" value="TreeGrafter"/>
</dbReference>
<proteinExistence type="predicted"/>
<keyword evidence="7" id="KW-1185">Reference proteome</keyword>
<comment type="function">
    <text evidence="4">Catalytic component of the signal peptidase complex (SPC) which catalyzes the cleavage of N-terminal signal sequences from nascent proteins as they are translocated into the lumen of the endoplasmic reticulum. Specifically cleaves N-terminal signal peptides that contain a hydrophobic alpha-helix (h-region) shorter than 18-20 amino acids.</text>
</comment>
<dbReference type="OMA" id="GSMEPFM"/>